<gene>
    <name evidence="1" type="ORF">BDM02DRAFT_1785207</name>
</gene>
<evidence type="ECO:0000313" key="1">
    <source>
        <dbReference type="EMBL" id="KAF9649649.1"/>
    </source>
</evidence>
<organism evidence="1 2">
    <name type="scientific">Thelephora ganbajun</name>
    <name type="common">Ganba fungus</name>
    <dbReference type="NCBI Taxonomy" id="370292"/>
    <lineage>
        <taxon>Eukaryota</taxon>
        <taxon>Fungi</taxon>
        <taxon>Dikarya</taxon>
        <taxon>Basidiomycota</taxon>
        <taxon>Agaricomycotina</taxon>
        <taxon>Agaricomycetes</taxon>
        <taxon>Thelephorales</taxon>
        <taxon>Thelephoraceae</taxon>
        <taxon>Thelephora</taxon>
    </lineage>
</organism>
<dbReference type="EMBL" id="MU117995">
    <property type="protein sequence ID" value="KAF9649649.1"/>
    <property type="molecule type" value="Genomic_DNA"/>
</dbReference>
<evidence type="ECO:0000313" key="2">
    <source>
        <dbReference type="Proteomes" id="UP000886501"/>
    </source>
</evidence>
<reference evidence="1" key="1">
    <citation type="submission" date="2019-10" db="EMBL/GenBank/DDBJ databases">
        <authorList>
            <consortium name="DOE Joint Genome Institute"/>
            <person name="Kuo A."/>
            <person name="Miyauchi S."/>
            <person name="Kiss E."/>
            <person name="Drula E."/>
            <person name="Kohler A."/>
            <person name="Sanchez-Garcia M."/>
            <person name="Andreopoulos B."/>
            <person name="Barry K.W."/>
            <person name="Bonito G."/>
            <person name="Buee M."/>
            <person name="Carver A."/>
            <person name="Chen C."/>
            <person name="Cichocki N."/>
            <person name="Clum A."/>
            <person name="Culley D."/>
            <person name="Crous P.W."/>
            <person name="Fauchery L."/>
            <person name="Girlanda M."/>
            <person name="Hayes R."/>
            <person name="Keri Z."/>
            <person name="Labutti K."/>
            <person name="Lipzen A."/>
            <person name="Lombard V."/>
            <person name="Magnuson J."/>
            <person name="Maillard F."/>
            <person name="Morin E."/>
            <person name="Murat C."/>
            <person name="Nolan M."/>
            <person name="Ohm R."/>
            <person name="Pangilinan J."/>
            <person name="Pereira M."/>
            <person name="Perotto S."/>
            <person name="Peter M."/>
            <person name="Riley R."/>
            <person name="Sitrit Y."/>
            <person name="Stielow B."/>
            <person name="Szollosi G."/>
            <person name="Zifcakova L."/>
            <person name="Stursova M."/>
            <person name="Spatafora J.W."/>
            <person name="Tedersoo L."/>
            <person name="Vaario L.-M."/>
            <person name="Yamada A."/>
            <person name="Yan M."/>
            <person name="Wang P."/>
            <person name="Xu J."/>
            <person name="Bruns T."/>
            <person name="Baldrian P."/>
            <person name="Vilgalys R."/>
            <person name="Henrissat B."/>
            <person name="Grigoriev I.V."/>
            <person name="Hibbett D."/>
            <person name="Nagy L.G."/>
            <person name="Martin F.M."/>
        </authorList>
    </citation>
    <scope>NUCLEOTIDE SEQUENCE</scope>
    <source>
        <strain evidence="1">P2</strain>
    </source>
</reference>
<accession>A0ACB6ZJD5</accession>
<comment type="caution">
    <text evidence="1">The sequence shown here is derived from an EMBL/GenBank/DDBJ whole genome shotgun (WGS) entry which is preliminary data.</text>
</comment>
<dbReference type="Proteomes" id="UP000886501">
    <property type="component" value="Unassembled WGS sequence"/>
</dbReference>
<protein>
    <submittedName>
        <fullName evidence="1">Uncharacterized protein</fullName>
    </submittedName>
</protein>
<proteinExistence type="predicted"/>
<keyword evidence="2" id="KW-1185">Reference proteome</keyword>
<reference evidence="1" key="2">
    <citation type="journal article" date="2020" name="Nat. Commun.">
        <title>Large-scale genome sequencing of mycorrhizal fungi provides insights into the early evolution of symbiotic traits.</title>
        <authorList>
            <person name="Miyauchi S."/>
            <person name="Kiss E."/>
            <person name="Kuo A."/>
            <person name="Drula E."/>
            <person name="Kohler A."/>
            <person name="Sanchez-Garcia M."/>
            <person name="Morin E."/>
            <person name="Andreopoulos B."/>
            <person name="Barry K.W."/>
            <person name="Bonito G."/>
            <person name="Buee M."/>
            <person name="Carver A."/>
            <person name="Chen C."/>
            <person name="Cichocki N."/>
            <person name="Clum A."/>
            <person name="Culley D."/>
            <person name="Crous P.W."/>
            <person name="Fauchery L."/>
            <person name="Girlanda M."/>
            <person name="Hayes R.D."/>
            <person name="Keri Z."/>
            <person name="LaButti K."/>
            <person name="Lipzen A."/>
            <person name="Lombard V."/>
            <person name="Magnuson J."/>
            <person name="Maillard F."/>
            <person name="Murat C."/>
            <person name="Nolan M."/>
            <person name="Ohm R.A."/>
            <person name="Pangilinan J."/>
            <person name="Pereira M.F."/>
            <person name="Perotto S."/>
            <person name="Peter M."/>
            <person name="Pfister S."/>
            <person name="Riley R."/>
            <person name="Sitrit Y."/>
            <person name="Stielow J.B."/>
            <person name="Szollosi G."/>
            <person name="Zifcakova L."/>
            <person name="Stursova M."/>
            <person name="Spatafora J.W."/>
            <person name="Tedersoo L."/>
            <person name="Vaario L.M."/>
            <person name="Yamada A."/>
            <person name="Yan M."/>
            <person name="Wang P."/>
            <person name="Xu J."/>
            <person name="Bruns T."/>
            <person name="Baldrian P."/>
            <person name="Vilgalys R."/>
            <person name="Dunand C."/>
            <person name="Henrissat B."/>
            <person name="Grigoriev I.V."/>
            <person name="Hibbett D."/>
            <person name="Nagy L.G."/>
            <person name="Martin F.M."/>
        </authorList>
    </citation>
    <scope>NUCLEOTIDE SEQUENCE</scope>
    <source>
        <strain evidence="1">P2</strain>
    </source>
</reference>
<name>A0ACB6ZJD5_THEGA</name>
<sequence>MPDWESPQVLAKAGLVFSQMMFTFLGIYLWELFTTCDFEWSLIRGRRKFTWPLIFFFLTRYCILWALIGLILSFTLENRINCQALYIFNSLTGNLAILSASTSLMIRTIALWERKKYIMIPLICLSIAHWGILWRGMFIINAIWDPKSQACVIVKLDNQFLQTTFFCTMAVDFTILVLTTVALYRFSYSGTRSDLWTLLFRDGLVYFLVTFSFNAVPAILNVLQLNTVMNVIATVPAATVAAIAACRLVIRLQDFRNRDVCIGEDGSTGNSKNREGR</sequence>